<reference evidence="1 2" key="1">
    <citation type="journal article" date="2017" name="Curr. Biol.">
        <title>The Evolution of Venom by Co-option of Single-Copy Genes.</title>
        <authorList>
            <person name="Martinson E.O."/>
            <person name="Mrinalini"/>
            <person name="Kelkar Y.D."/>
            <person name="Chang C.H."/>
            <person name="Werren J.H."/>
        </authorList>
    </citation>
    <scope>NUCLEOTIDE SEQUENCE [LARGE SCALE GENOMIC DNA]</scope>
    <source>
        <strain evidence="1 2">Alberta</strain>
        <tissue evidence="1">Whole body</tissue>
    </source>
</reference>
<accession>A0A232FLF3</accession>
<sequence length="140" mass="16336">MWEVSDLNAKEISKDHLPHFSQFNQNVKNGSLNLDAEKTLLFCELYTDKWLLKKPCNFPMTSSNTLGIGISSDELGYLIFHSTQTELYDENNIIFFLRLLWLQAKIFLYQGEADISIRTLELHLRLLSHVLAQFHQFNIT</sequence>
<dbReference type="EMBL" id="NNAY01000047">
    <property type="protein sequence ID" value="OXU31571.1"/>
    <property type="molecule type" value="Genomic_DNA"/>
</dbReference>
<keyword evidence="2" id="KW-1185">Reference proteome</keyword>
<evidence type="ECO:0000313" key="2">
    <source>
        <dbReference type="Proteomes" id="UP000215335"/>
    </source>
</evidence>
<dbReference type="AlphaFoldDB" id="A0A232FLF3"/>
<dbReference type="STRING" id="543379.A0A232FLF3"/>
<proteinExistence type="predicted"/>
<comment type="caution">
    <text evidence="1">The sequence shown here is derived from an EMBL/GenBank/DDBJ whole genome shotgun (WGS) entry which is preliminary data.</text>
</comment>
<gene>
    <name evidence="1" type="ORF">TSAR_005092</name>
</gene>
<organism evidence="1 2">
    <name type="scientific">Trichomalopsis sarcophagae</name>
    <dbReference type="NCBI Taxonomy" id="543379"/>
    <lineage>
        <taxon>Eukaryota</taxon>
        <taxon>Metazoa</taxon>
        <taxon>Ecdysozoa</taxon>
        <taxon>Arthropoda</taxon>
        <taxon>Hexapoda</taxon>
        <taxon>Insecta</taxon>
        <taxon>Pterygota</taxon>
        <taxon>Neoptera</taxon>
        <taxon>Endopterygota</taxon>
        <taxon>Hymenoptera</taxon>
        <taxon>Apocrita</taxon>
        <taxon>Proctotrupomorpha</taxon>
        <taxon>Chalcidoidea</taxon>
        <taxon>Pteromalidae</taxon>
        <taxon>Pteromalinae</taxon>
        <taxon>Trichomalopsis</taxon>
    </lineage>
</organism>
<dbReference type="Proteomes" id="UP000215335">
    <property type="component" value="Unassembled WGS sequence"/>
</dbReference>
<evidence type="ECO:0000313" key="1">
    <source>
        <dbReference type="EMBL" id="OXU31571.1"/>
    </source>
</evidence>
<name>A0A232FLF3_9HYME</name>
<protein>
    <submittedName>
        <fullName evidence="1">Uncharacterized protein</fullName>
    </submittedName>
</protein>